<evidence type="ECO:0000313" key="1">
    <source>
        <dbReference type="EMBL" id="PVZ71696.1"/>
    </source>
</evidence>
<gene>
    <name evidence="1" type="ORF">DC094_01320</name>
</gene>
<evidence type="ECO:0000313" key="2">
    <source>
        <dbReference type="Proteomes" id="UP000244906"/>
    </source>
</evidence>
<comment type="caution">
    <text evidence="1">The sequence shown here is derived from an EMBL/GenBank/DDBJ whole genome shotgun (WGS) entry which is preliminary data.</text>
</comment>
<dbReference type="AlphaFoldDB" id="A0A2V1GY44"/>
<name>A0A2V1GY44_9GAMM</name>
<protein>
    <submittedName>
        <fullName evidence="1">Uncharacterized protein</fullName>
    </submittedName>
</protein>
<proteinExistence type="predicted"/>
<sequence length="104" mass="12538">MRYKRNSAKHYKFASNLRRHYPYISADQLDLRQQNRDSLIQQQQIKNKPLLQQHEPASKFDGSFPQNMAIEGNPDIKPPIFFYAVRNIFFGFENRWLLLPIEWK</sequence>
<accession>A0A2V1GY44</accession>
<dbReference type="EMBL" id="QDDL01000001">
    <property type="protein sequence ID" value="PVZ71696.1"/>
    <property type="molecule type" value="Genomic_DNA"/>
</dbReference>
<keyword evidence="2" id="KW-1185">Reference proteome</keyword>
<organism evidence="1 2">
    <name type="scientific">Pelagibaculum spongiae</name>
    <dbReference type="NCBI Taxonomy" id="2080658"/>
    <lineage>
        <taxon>Bacteria</taxon>
        <taxon>Pseudomonadati</taxon>
        <taxon>Pseudomonadota</taxon>
        <taxon>Gammaproteobacteria</taxon>
        <taxon>Oceanospirillales</taxon>
        <taxon>Pelagibaculum</taxon>
    </lineage>
</organism>
<reference evidence="1 2" key="1">
    <citation type="submission" date="2018-04" db="EMBL/GenBank/DDBJ databases">
        <title>Thalassorhabdus spongiae gen. nov., sp. nov., isolated from a marine sponge in South-West Iceland.</title>
        <authorList>
            <person name="Knobloch S."/>
            <person name="Daussin A."/>
            <person name="Johannsson R."/>
            <person name="Marteinsson V.T."/>
        </authorList>
    </citation>
    <scope>NUCLEOTIDE SEQUENCE [LARGE SCALE GENOMIC DNA]</scope>
    <source>
        <strain evidence="1 2">Hp12</strain>
    </source>
</reference>
<dbReference type="Proteomes" id="UP000244906">
    <property type="component" value="Unassembled WGS sequence"/>
</dbReference>